<protein>
    <submittedName>
        <fullName evidence="2">Uncharacterized protein</fullName>
    </submittedName>
</protein>
<dbReference type="AlphaFoldDB" id="A0A6A6V1K9"/>
<feature type="compositionally biased region" description="Polar residues" evidence="1">
    <location>
        <begin position="32"/>
        <end position="45"/>
    </location>
</feature>
<gene>
    <name evidence="2" type="ORF">M011DRAFT_471138</name>
</gene>
<evidence type="ECO:0000313" key="2">
    <source>
        <dbReference type="EMBL" id="KAF2743799.1"/>
    </source>
</evidence>
<reference evidence="2" key="1">
    <citation type="journal article" date="2020" name="Stud. Mycol.">
        <title>101 Dothideomycetes genomes: a test case for predicting lifestyles and emergence of pathogens.</title>
        <authorList>
            <person name="Haridas S."/>
            <person name="Albert R."/>
            <person name="Binder M."/>
            <person name="Bloem J."/>
            <person name="Labutti K."/>
            <person name="Salamov A."/>
            <person name="Andreopoulos B."/>
            <person name="Baker S."/>
            <person name="Barry K."/>
            <person name="Bills G."/>
            <person name="Bluhm B."/>
            <person name="Cannon C."/>
            <person name="Castanera R."/>
            <person name="Culley D."/>
            <person name="Daum C."/>
            <person name="Ezra D."/>
            <person name="Gonzalez J."/>
            <person name="Henrissat B."/>
            <person name="Kuo A."/>
            <person name="Liang C."/>
            <person name="Lipzen A."/>
            <person name="Lutzoni F."/>
            <person name="Magnuson J."/>
            <person name="Mondo S."/>
            <person name="Nolan M."/>
            <person name="Ohm R."/>
            <person name="Pangilinan J."/>
            <person name="Park H.-J."/>
            <person name="Ramirez L."/>
            <person name="Alfaro M."/>
            <person name="Sun H."/>
            <person name="Tritt A."/>
            <person name="Yoshinaga Y."/>
            <person name="Zwiers L.-H."/>
            <person name="Turgeon B."/>
            <person name="Goodwin S."/>
            <person name="Spatafora J."/>
            <person name="Crous P."/>
            <person name="Grigoriev I."/>
        </authorList>
    </citation>
    <scope>NUCLEOTIDE SEQUENCE</scope>
    <source>
        <strain evidence="2">CBS 119925</strain>
    </source>
</reference>
<sequence length="65" mass="7208">MSISSKSKEESYCPISPYKTHNIHHFLLNLQPATPSYTPHTTSQPKPLPHPLQHSSLAHGNPAQP</sequence>
<evidence type="ECO:0000313" key="3">
    <source>
        <dbReference type="Proteomes" id="UP000799440"/>
    </source>
</evidence>
<name>A0A6A6V1K9_9PLEO</name>
<proteinExistence type="predicted"/>
<dbReference type="Proteomes" id="UP000799440">
    <property type="component" value="Unassembled WGS sequence"/>
</dbReference>
<accession>A0A6A6V1K9</accession>
<feature type="region of interest" description="Disordered" evidence="1">
    <location>
        <begin position="32"/>
        <end position="65"/>
    </location>
</feature>
<evidence type="ECO:0000256" key="1">
    <source>
        <dbReference type="SAM" id="MobiDB-lite"/>
    </source>
</evidence>
<keyword evidence="3" id="KW-1185">Reference proteome</keyword>
<organism evidence="2 3">
    <name type="scientific">Sporormia fimetaria CBS 119925</name>
    <dbReference type="NCBI Taxonomy" id="1340428"/>
    <lineage>
        <taxon>Eukaryota</taxon>
        <taxon>Fungi</taxon>
        <taxon>Dikarya</taxon>
        <taxon>Ascomycota</taxon>
        <taxon>Pezizomycotina</taxon>
        <taxon>Dothideomycetes</taxon>
        <taxon>Pleosporomycetidae</taxon>
        <taxon>Pleosporales</taxon>
        <taxon>Sporormiaceae</taxon>
        <taxon>Sporormia</taxon>
    </lineage>
</organism>
<dbReference type="EMBL" id="MU006594">
    <property type="protein sequence ID" value="KAF2743799.1"/>
    <property type="molecule type" value="Genomic_DNA"/>
</dbReference>